<evidence type="ECO:0008006" key="3">
    <source>
        <dbReference type="Google" id="ProtNLM"/>
    </source>
</evidence>
<comment type="caution">
    <text evidence="1">The sequence shown here is derived from an EMBL/GenBank/DDBJ whole genome shotgun (WGS) entry which is preliminary data.</text>
</comment>
<organism evidence="1 2">
    <name type="scientific">Leptospira ellinghausenii</name>
    <dbReference type="NCBI Taxonomy" id="1917822"/>
    <lineage>
        <taxon>Bacteria</taxon>
        <taxon>Pseudomonadati</taxon>
        <taxon>Spirochaetota</taxon>
        <taxon>Spirochaetia</taxon>
        <taxon>Leptospirales</taxon>
        <taxon>Leptospiraceae</taxon>
        <taxon>Leptospira</taxon>
    </lineage>
</organism>
<gene>
    <name evidence="1" type="ORF">LPTSP2_35120</name>
</gene>
<dbReference type="OrthoDB" id="331195at2"/>
<accession>A0A2P2DHY8</accession>
<dbReference type="NCBIfam" id="TIGR04452">
    <property type="entry name" value="Lepto_Lipo_YY_C"/>
    <property type="match status" value="1"/>
</dbReference>
<dbReference type="EMBL" id="BFAZ01000010">
    <property type="protein sequence ID" value="GBF44209.1"/>
    <property type="molecule type" value="Genomic_DNA"/>
</dbReference>
<name>A0A2P2DHY8_9LEPT</name>
<protein>
    <recommendedName>
        <fullName evidence="3">Lipoprotein</fullName>
    </recommendedName>
</protein>
<dbReference type="RefSeq" id="WP_108961174.1">
    <property type="nucleotide sequence ID" value="NZ_BFAZ01000010.1"/>
</dbReference>
<keyword evidence="2" id="KW-1185">Reference proteome</keyword>
<dbReference type="Proteomes" id="UP000245206">
    <property type="component" value="Unassembled WGS sequence"/>
</dbReference>
<proteinExistence type="predicted"/>
<dbReference type="AlphaFoldDB" id="A0A2P2DHY8"/>
<sequence length="126" mass="13203">MLKKLLLGAIALSLTNCLVLNPLGATIDREKGSVAAGRITDAAIQTDLVNSTLLAGRASISILSLLAGDIANIESDKYYVKADVDKCVDEITGFKGFVLGSLITNIISCQDLKSDGYVTGDPFPSL</sequence>
<dbReference type="InterPro" id="IPR031030">
    <property type="entry name" value="Lepto_Lipo_YY_C"/>
</dbReference>
<reference evidence="2" key="1">
    <citation type="journal article" date="2019" name="Microbiol. Immunol.">
        <title>Molecular and phenotypic characterization of Leptospira johnsonii sp. nov., Leptospira ellinghausenii sp. nov. and Leptospira ryugenii sp. nov. isolated from soil and water in Japan.</title>
        <authorList>
            <person name="Masuzawa T."/>
            <person name="Saito M."/>
            <person name="Nakao R."/>
            <person name="Nikaido Y."/>
            <person name="Matsumoto M."/>
            <person name="Ogawa M."/>
            <person name="Yokoyama M."/>
            <person name="Hidaka Y."/>
            <person name="Tomita J."/>
            <person name="Sakakibara K."/>
            <person name="Suzuki K."/>
            <person name="Yasuda S."/>
            <person name="Sato H."/>
            <person name="Yamaguchi M."/>
            <person name="Yoshida S.I."/>
            <person name="Koizumi N."/>
            <person name="Kawamura Y."/>
        </authorList>
    </citation>
    <scope>NUCLEOTIDE SEQUENCE [LARGE SCALE GENOMIC DNA]</scope>
    <source>
        <strain evidence="2">E18</strain>
    </source>
</reference>
<evidence type="ECO:0000313" key="1">
    <source>
        <dbReference type="EMBL" id="GBF44209.1"/>
    </source>
</evidence>
<evidence type="ECO:0000313" key="2">
    <source>
        <dbReference type="Proteomes" id="UP000245206"/>
    </source>
</evidence>